<protein>
    <submittedName>
        <fullName evidence="1">Uncharacterized protein</fullName>
    </submittedName>
</protein>
<name>A0A9Q3E8A8_9BASI</name>
<evidence type="ECO:0000313" key="2">
    <source>
        <dbReference type="Proteomes" id="UP000765509"/>
    </source>
</evidence>
<dbReference type="InterPro" id="IPR043502">
    <property type="entry name" value="DNA/RNA_pol_sf"/>
</dbReference>
<dbReference type="Gene3D" id="3.10.10.10">
    <property type="entry name" value="HIV Type 1 Reverse Transcriptase, subunit A, domain 1"/>
    <property type="match status" value="1"/>
</dbReference>
<dbReference type="SUPFAM" id="SSF56672">
    <property type="entry name" value="DNA/RNA polymerases"/>
    <property type="match status" value="1"/>
</dbReference>
<gene>
    <name evidence="1" type="ORF">O181_057680</name>
</gene>
<comment type="caution">
    <text evidence="1">The sequence shown here is derived from an EMBL/GenBank/DDBJ whole genome shotgun (WGS) entry which is preliminary data.</text>
</comment>
<dbReference type="OrthoDB" id="3364103at2759"/>
<dbReference type="InterPro" id="IPR043128">
    <property type="entry name" value="Rev_trsase/Diguanyl_cyclase"/>
</dbReference>
<dbReference type="EMBL" id="AVOT02026295">
    <property type="protein sequence ID" value="MBW0517965.1"/>
    <property type="molecule type" value="Genomic_DNA"/>
</dbReference>
<dbReference type="Proteomes" id="UP000765509">
    <property type="component" value="Unassembled WGS sequence"/>
</dbReference>
<dbReference type="Gene3D" id="3.30.70.270">
    <property type="match status" value="1"/>
</dbReference>
<dbReference type="PANTHER" id="PTHR24559:SF444">
    <property type="entry name" value="REVERSE TRANSCRIPTASE DOMAIN-CONTAINING PROTEIN"/>
    <property type="match status" value="1"/>
</dbReference>
<sequence length="148" mass="17983">MLTRSLYQEILETRKEIEKNFNQPLDIDVIRKIGHTDIVEVTTPVLITCHDFKYRLFSYFRALNNYTKADRYPILRITNSQDKLAKEKYLTKMESMKWFHQNGVKPNPMNVLRILCHMGIYEYARMHWPTSKRLWTQSFKKKYWNSGW</sequence>
<organism evidence="1 2">
    <name type="scientific">Austropuccinia psidii MF-1</name>
    <dbReference type="NCBI Taxonomy" id="1389203"/>
    <lineage>
        <taxon>Eukaryota</taxon>
        <taxon>Fungi</taxon>
        <taxon>Dikarya</taxon>
        <taxon>Basidiomycota</taxon>
        <taxon>Pucciniomycotina</taxon>
        <taxon>Pucciniomycetes</taxon>
        <taxon>Pucciniales</taxon>
        <taxon>Sphaerophragmiaceae</taxon>
        <taxon>Austropuccinia</taxon>
    </lineage>
</organism>
<keyword evidence="2" id="KW-1185">Reference proteome</keyword>
<proteinExistence type="predicted"/>
<dbReference type="InterPro" id="IPR053134">
    <property type="entry name" value="RNA-dir_DNA_polymerase"/>
</dbReference>
<reference evidence="1" key="1">
    <citation type="submission" date="2021-03" db="EMBL/GenBank/DDBJ databases">
        <title>Draft genome sequence of rust myrtle Austropuccinia psidii MF-1, a brazilian biotype.</title>
        <authorList>
            <person name="Quecine M.C."/>
            <person name="Pachon D.M.R."/>
            <person name="Bonatelli M.L."/>
            <person name="Correr F.H."/>
            <person name="Franceschini L.M."/>
            <person name="Leite T.F."/>
            <person name="Margarido G.R.A."/>
            <person name="Almeida C.A."/>
            <person name="Ferrarezi J.A."/>
            <person name="Labate C.A."/>
        </authorList>
    </citation>
    <scope>NUCLEOTIDE SEQUENCE</scope>
    <source>
        <strain evidence="1">MF-1</strain>
    </source>
</reference>
<dbReference type="AlphaFoldDB" id="A0A9Q3E8A8"/>
<dbReference type="PANTHER" id="PTHR24559">
    <property type="entry name" value="TRANSPOSON TY3-I GAG-POL POLYPROTEIN"/>
    <property type="match status" value="1"/>
</dbReference>
<accession>A0A9Q3E8A8</accession>
<evidence type="ECO:0000313" key="1">
    <source>
        <dbReference type="EMBL" id="MBW0517965.1"/>
    </source>
</evidence>